<evidence type="ECO:0000313" key="2">
    <source>
        <dbReference type="Proteomes" id="UP001367508"/>
    </source>
</evidence>
<protein>
    <submittedName>
        <fullName evidence="1">Uncharacterized protein</fullName>
    </submittedName>
</protein>
<name>A0AAN9Q781_CANGL</name>
<accession>A0AAN9Q781</accession>
<dbReference type="EMBL" id="JAYMYQ010000006">
    <property type="protein sequence ID" value="KAK7324094.1"/>
    <property type="molecule type" value="Genomic_DNA"/>
</dbReference>
<dbReference type="Proteomes" id="UP001367508">
    <property type="component" value="Unassembled WGS sequence"/>
</dbReference>
<gene>
    <name evidence="1" type="ORF">VNO77_27613</name>
</gene>
<comment type="caution">
    <text evidence="1">The sequence shown here is derived from an EMBL/GenBank/DDBJ whole genome shotgun (WGS) entry which is preliminary data.</text>
</comment>
<organism evidence="1 2">
    <name type="scientific">Canavalia gladiata</name>
    <name type="common">Sword bean</name>
    <name type="synonym">Dolichos gladiatus</name>
    <dbReference type="NCBI Taxonomy" id="3824"/>
    <lineage>
        <taxon>Eukaryota</taxon>
        <taxon>Viridiplantae</taxon>
        <taxon>Streptophyta</taxon>
        <taxon>Embryophyta</taxon>
        <taxon>Tracheophyta</taxon>
        <taxon>Spermatophyta</taxon>
        <taxon>Magnoliopsida</taxon>
        <taxon>eudicotyledons</taxon>
        <taxon>Gunneridae</taxon>
        <taxon>Pentapetalae</taxon>
        <taxon>rosids</taxon>
        <taxon>fabids</taxon>
        <taxon>Fabales</taxon>
        <taxon>Fabaceae</taxon>
        <taxon>Papilionoideae</taxon>
        <taxon>50 kb inversion clade</taxon>
        <taxon>NPAAA clade</taxon>
        <taxon>indigoferoid/millettioid clade</taxon>
        <taxon>Phaseoleae</taxon>
        <taxon>Canavalia</taxon>
    </lineage>
</organism>
<proteinExistence type="predicted"/>
<dbReference type="AlphaFoldDB" id="A0AAN9Q781"/>
<reference evidence="1 2" key="1">
    <citation type="submission" date="2024-01" db="EMBL/GenBank/DDBJ databases">
        <title>The genomes of 5 underutilized Papilionoideae crops provide insights into root nodulation and disease resistanc.</title>
        <authorList>
            <person name="Jiang F."/>
        </authorList>
    </citation>
    <scope>NUCLEOTIDE SEQUENCE [LARGE SCALE GENOMIC DNA]</scope>
    <source>
        <strain evidence="1">LVBAO_FW01</strain>
        <tissue evidence="1">Leaves</tissue>
    </source>
</reference>
<sequence length="138" mass="15684">MDMFSYSRQSLHAPMAIALRCNGSQLPGVLKLALLKRRLSRSIKDLRDEYSMSKQKVLSIPCSSHIKHDPTPPCTAHPFTNVRPRVWWLLRIVPKARSILHGWGMGRIRNPNWTRGCSSLVLIVGYLNQSEVNLKNAP</sequence>
<evidence type="ECO:0000313" key="1">
    <source>
        <dbReference type="EMBL" id="KAK7324094.1"/>
    </source>
</evidence>
<keyword evidence="2" id="KW-1185">Reference proteome</keyword>